<accession>A0A8S1YQH3</accession>
<comment type="caution">
    <text evidence="2">The sequence shown here is derived from an EMBL/GenBank/DDBJ whole genome shotgun (WGS) entry which is preliminary data.</text>
</comment>
<gene>
    <name evidence="1" type="ORF">POCTA_138.1.T0420051</name>
    <name evidence="2" type="ORF">POCTA_138.1.T1730025</name>
</gene>
<dbReference type="EMBL" id="CAJJDP010000177">
    <property type="protein sequence ID" value="CAD8214302.1"/>
    <property type="molecule type" value="Genomic_DNA"/>
</dbReference>
<dbReference type="EMBL" id="CAJJDP010000042">
    <property type="protein sequence ID" value="CAD8162638.1"/>
    <property type="molecule type" value="Genomic_DNA"/>
</dbReference>
<keyword evidence="3" id="KW-1185">Reference proteome</keyword>
<dbReference type="Proteomes" id="UP000683925">
    <property type="component" value="Unassembled WGS sequence"/>
</dbReference>
<name>A0A8S1YQH3_PAROT</name>
<protein>
    <submittedName>
        <fullName evidence="2">Uncharacterized protein</fullName>
    </submittedName>
</protein>
<proteinExistence type="predicted"/>
<organism evidence="2 3">
    <name type="scientific">Paramecium octaurelia</name>
    <dbReference type="NCBI Taxonomy" id="43137"/>
    <lineage>
        <taxon>Eukaryota</taxon>
        <taxon>Sar</taxon>
        <taxon>Alveolata</taxon>
        <taxon>Ciliophora</taxon>
        <taxon>Intramacronucleata</taxon>
        <taxon>Oligohymenophorea</taxon>
        <taxon>Peniculida</taxon>
        <taxon>Parameciidae</taxon>
        <taxon>Paramecium</taxon>
    </lineage>
</organism>
<evidence type="ECO:0000313" key="1">
    <source>
        <dbReference type="EMBL" id="CAD8162638.1"/>
    </source>
</evidence>
<reference evidence="2" key="1">
    <citation type="submission" date="2021-01" db="EMBL/GenBank/DDBJ databases">
        <authorList>
            <consortium name="Genoscope - CEA"/>
            <person name="William W."/>
        </authorList>
    </citation>
    <scope>NUCLEOTIDE SEQUENCE</scope>
</reference>
<dbReference type="AlphaFoldDB" id="A0A8S1YQH3"/>
<evidence type="ECO:0000313" key="2">
    <source>
        <dbReference type="EMBL" id="CAD8214302.1"/>
    </source>
</evidence>
<sequence>MTMKHLASHVEPQLLTEKEETFSLILPRDFYYFQHFFAQINQNPQLNQSSNNQGSYDLNL</sequence>
<evidence type="ECO:0000313" key="3">
    <source>
        <dbReference type="Proteomes" id="UP000683925"/>
    </source>
</evidence>